<sequence>MTRPRAPSPDPPSFSLDNPVIKRSPPGAVIYDLSEPDQVTITLPTGSTWSSSLHWHEHHIEYLRVVKGSISVTLNDEKFTLSAESSPAATSPEIRIDRNSWHEWRRADAAEPGVNSNDSDRNANSNDDDENDSANFIKNRANNDANSGTDHDEVVVIERTEPADTQKTVFFWNLNGVLLKAQRLSLARPPFIPQFVHAALVDLWVTLSLFVIFRDLDNVPVFVNVLQAFATRGFTFVRGTLGDVLLRHMDRLISHLVLFVVSRIAWLFGIRAVRAEYTPRDVYTRWAGGAVEGGKAKET</sequence>
<name>A0A2T3AGV7_9PEZI</name>
<dbReference type="Proteomes" id="UP000241462">
    <property type="component" value="Unassembled WGS sequence"/>
</dbReference>
<dbReference type="EMBL" id="KZ678391">
    <property type="protein sequence ID" value="PSR97447.1"/>
    <property type="molecule type" value="Genomic_DNA"/>
</dbReference>
<evidence type="ECO:0000256" key="1">
    <source>
        <dbReference type="SAM" id="MobiDB-lite"/>
    </source>
</evidence>
<protein>
    <submittedName>
        <fullName evidence="3">Uncharacterized protein</fullName>
    </submittedName>
</protein>
<keyword evidence="2" id="KW-1133">Transmembrane helix</keyword>
<feature type="transmembrane region" description="Helical" evidence="2">
    <location>
        <begin position="252"/>
        <end position="270"/>
    </location>
</feature>
<evidence type="ECO:0000313" key="3">
    <source>
        <dbReference type="EMBL" id="PSR97447.1"/>
    </source>
</evidence>
<accession>A0A2T3AGV7</accession>
<dbReference type="Gene3D" id="2.60.120.10">
    <property type="entry name" value="Jelly Rolls"/>
    <property type="match status" value="1"/>
</dbReference>
<dbReference type="SUPFAM" id="SSF51182">
    <property type="entry name" value="RmlC-like cupins"/>
    <property type="match status" value="1"/>
</dbReference>
<keyword evidence="2" id="KW-0472">Membrane</keyword>
<feature type="region of interest" description="Disordered" evidence="1">
    <location>
        <begin position="1"/>
        <end position="21"/>
    </location>
</feature>
<dbReference type="OrthoDB" id="504210at2759"/>
<organism evidence="3 4">
    <name type="scientific">Coniella lustricola</name>
    <dbReference type="NCBI Taxonomy" id="2025994"/>
    <lineage>
        <taxon>Eukaryota</taxon>
        <taxon>Fungi</taxon>
        <taxon>Dikarya</taxon>
        <taxon>Ascomycota</taxon>
        <taxon>Pezizomycotina</taxon>
        <taxon>Sordariomycetes</taxon>
        <taxon>Sordariomycetidae</taxon>
        <taxon>Diaporthales</taxon>
        <taxon>Schizoparmaceae</taxon>
        <taxon>Coniella</taxon>
    </lineage>
</organism>
<keyword evidence="4" id="KW-1185">Reference proteome</keyword>
<feature type="transmembrane region" description="Helical" evidence="2">
    <location>
        <begin position="191"/>
        <end position="213"/>
    </location>
</feature>
<gene>
    <name evidence="3" type="ORF">BD289DRAFT_425998</name>
</gene>
<reference evidence="3 4" key="1">
    <citation type="journal article" date="2018" name="Mycol. Prog.">
        <title>Coniella lustricola, a new species from submerged detritus.</title>
        <authorList>
            <person name="Raudabaugh D.B."/>
            <person name="Iturriaga T."/>
            <person name="Carver A."/>
            <person name="Mondo S."/>
            <person name="Pangilinan J."/>
            <person name="Lipzen A."/>
            <person name="He G."/>
            <person name="Amirebrahimi M."/>
            <person name="Grigoriev I.V."/>
            <person name="Miller A.N."/>
        </authorList>
    </citation>
    <scope>NUCLEOTIDE SEQUENCE [LARGE SCALE GENOMIC DNA]</scope>
    <source>
        <strain evidence="3 4">B22-T-1</strain>
    </source>
</reference>
<proteinExistence type="predicted"/>
<feature type="region of interest" description="Disordered" evidence="1">
    <location>
        <begin position="108"/>
        <end position="149"/>
    </location>
</feature>
<dbReference type="InParanoid" id="A0A2T3AGV7"/>
<evidence type="ECO:0000256" key="2">
    <source>
        <dbReference type="SAM" id="Phobius"/>
    </source>
</evidence>
<dbReference type="InterPro" id="IPR011051">
    <property type="entry name" value="RmlC_Cupin_sf"/>
</dbReference>
<dbReference type="InterPro" id="IPR014710">
    <property type="entry name" value="RmlC-like_jellyroll"/>
</dbReference>
<feature type="compositionally biased region" description="Pro residues" evidence="1">
    <location>
        <begin position="1"/>
        <end position="12"/>
    </location>
</feature>
<dbReference type="AlphaFoldDB" id="A0A2T3AGV7"/>
<evidence type="ECO:0000313" key="4">
    <source>
        <dbReference type="Proteomes" id="UP000241462"/>
    </source>
</evidence>
<keyword evidence="2" id="KW-0812">Transmembrane</keyword>